<evidence type="ECO:0000313" key="1">
    <source>
        <dbReference type="EMBL" id="MQM13253.1"/>
    </source>
</evidence>
<protein>
    <submittedName>
        <fullName evidence="1">Uncharacterized protein</fullName>
    </submittedName>
</protein>
<name>A0A843WP50_COLES</name>
<organism evidence="1 2">
    <name type="scientific">Colocasia esculenta</name>
    <name type="common">Wild taro</name>
    <name type="synonym">Arum esculentum</name>
    <dbReference type="NCBI Taxonomy" id="4460"/>
    <lineage>
        <taxon>Eukaryota</taxon>
        <taxon>Viridiplantae</taxon>
        <taxon>Streptophyta</taxon>
        <taxon>Embryophyta</taxon>
        <taxon>Tracheophyta</taxon>
        <taxon>Spermatophyta</taxon>
        <taxon>Magnoliopsida</taxon>
        <taxon>Liliopsida</taxon>
        <taxon>Araceae</taxon>
        <taxon>Aroideae</taxon>
        <taxon>Colocasieae</taxon>
        <taxon>Colocasia</taxon>
    </lineage>
</organism>
<reference evidence="1" key="1">
    <citation type="submission" date="2017-07" db="EMBL/GenBank/DDBJ databases">
        <title>Taro Niue Genome Assembly and Annotation.</title>
        <authorList>
            <person name="Atibalentja N."/>
            <person name="Keating K."/>
            <person name="Fields C.J."/>
        </authorList>
    </citation>
    <scope>NUCLEOTIDE SEQUENCE</scope>
    <source>
        <strain evidence="1">Niue_2</strain>
        <tissue evidence="1">Leaf</tissue>
    </source>
</reference>
<dbReference type="Proteomes" id="UP000652761">
    <property type="component" value="Unassembled WGS sequence"/>
</dbReference>
<sequence length="111" mass="12521">MDEDGSFRWHDAWLGDTIEIFNGSVTDTNKVGFLDHQIIKLTHRLTCSMLQDVDLFIKRNVEAISSLLDLRAYHGPPRPIMTHQGIGAPVIKPRVLELSQKASKHAWSSEA</sequence>
<gene>
    <name evidence="1" type="ORF">Taro_046174</name>
</gene>
<proteinExistence type="predicted"/>
<keyword evidence="2" id="KW-1185">Reference proteome</keyword>
<comment type="caution">
    <text evidence="1">The sequence shown here is derived from an EMBL/GenBank/DDBJ whole genome shotgun (WGS) entry which is preliminary data.</text>
</comment>
<evidence type="ECO:0000313" key="2">
    <source>
        <dbReference type="Proteomes" id="UP000652761"/>
    </source>
</evidence>
<dbReference type="EMBL" id="NMUH01005624">
    <property type="protein sequence ID" value="MQM13253.1"/>
    <property type="molecule type" value="Genomic_DNA"/>
</dbReference>
<accession>A0A843WP50</accession>
<dbReference type="AlphaFoldDB" id="A0A843WP50"/>